<proteinExistence type="predicted"/>
<evidence type="ECO:0000313" key="1">
    <source>
        <dbReference type="EMBL" id="GGB39336.1"/>
    </source>
</evidence>
<dbReference type="PANTHER" id="PTHR46513:SF41">
    <property type="entry name" value="LOW-DENSITY LIPOPROTEIN RECEPTOR-RELATED PROTEIN"/>
    <property type="match status" value="1"/>
</dbReference>
<dbReference type="InterPro" id="IPR011042">
    <property type="entry name" value="6-blade_b-propeller_TolB-like"/>
</dbReference>
<organism evidence="1 2">
    <name type="scientific">Gordonia jinhuaensis</name>
    <dbReference type="NCBI Taxonomy" id="1517702"/>
    <lineage>
        <taxon>Bacteria</taxon>
        <taxon>Bacillati</taxon>
        <taxon>Actinomycetota</taxon>
        <taxon>Actinomycetes</taxon>
        <taxon>Mycobacteriales</taxon>
        <taxon>Gordoniaceae</taxon>
        <taxon>Gordonia</taxon>
    </lineage>
</organism>
<evidence type="ECO:0008006" key="3">
    <source>
        <dbReference type="Google" id="ProtNLM"/>
    </source>
</evidence>
<sequence>MTVTADVFNGLYVLDVAHHAILQVSLPDGKVDILTDDAGPSPDGIVVAPDRLYWTTMGRPHRAAVTTTNGEGWDYTDRNGSIRTARRDGSEVTELVPEGSFTTGKQLAADLDARLLYFCDREGAAVYRVGTDGSDLTALIRNQRDDTWTQECVGVAVDPGRLSNSSGGYLYWTQKGPSKGGRGRILRAGLDIPERQSAETRTDIETLFTDLPEPIDLHVEPEAGLLFWTDRGAPPAGNTLNVAPIPASGEHGSTPTVLADGFDEAIGLAVDTEGGYVYVSDLGGTIRAVPLADGADEHVVARVDGAKFTGIAGY</sequence>
<keyword evidence="2" id="KW-1185">Reference proteome</keyword>
<gene>
    <name evidence="1" type="ORF">GCM10011489_28770</name>
</gene>
<evidence type="ECO:0000313" key="2">
    <source>
        <dbReference type="Proteomes" id="UP000621454"/>
    </source>
</evidence>
<dbReference type="SUPFAM" id="SSF63825">
    <property type="entry name" value="YWTD domain"/>
    <property type="match status" value="1"/>
</dbReference>
<dbReference type="AlphaFoldDB" id="A0A916TBP1"/>
<name>A0A916TBP1_9ACTN</name>
<reference evidence="1" key="2">
    <citation type="submission" date="2020-09" db="EMBL/GenBank/DDBJ databases">
        <authorList>
            <person name="Sun Q."/>
            <person name="Zhou Y."/>
        </authorList>
    </citation>
    <scope>NUCLEOTIDE SEQUENCE</scope>
    <source>
        <strain evidence="1">CGMCC 1.12827</strain>
    </source>
</reference>
<dbReference type="Proteomes" id="UP000621454">
    <property type="component" value="Unassembled WGS sequence"/>
</dbReference>
<reference evidence="1" key="1">
    <citation type="journal article" date="2014" name="Int. J. Syst. Evol. Microbiol.">
        <title>Complete genome sequence of Corynebacterium casei LMG S-19264T (=DSM 44701T), isolated from a smear-ripened cheese.</title>
        <authorList>
            <consortium name="US DOE Joint Genome Institute (JGI-PGF)"/>
            <person name="Walter F."/>
            <person name="Albersmeier A."/>
            <person name="Kalinowski J."/>
            <person name="Ruckert C."/>
        </authorList>
    </citation>
    <scope>NUCLEOTIDE SEQUENCE</scope>
    <source>
        <strain evidence="1">CGMCC 1.12827</strain>
    </source>
</reference>
<comment type="caution">
    <text evidence="1">The sequence shown here is derived from an EMBL/GenBank/DDBJ whole genome shotgun (WGS) entry which is preliminary data.</text>
</comment>
<protein>
    <recommendedName>
        <fullName evidence="3">CAS/CSE protein involved in chromosome segregation</fullName>
    </recommendedName>
</protein>
<dbReference type="InterPro" id="IPR050778">
    <property type="entry name" value="Cueball_EGF_LRP_Nidogen"/>
</dbReference>
<dbReference type="RefSeq" id="WP_188587279.1">
    <property type="nucleotide sequence ID" value="NZ_BMGC01000023.1"/>
</dbReference>
<dbReference type="EMBL" id="BMGC01000023">
    <property type="protein sequence ID" value="GGB39336.1"/>
    <property type="molecule type" value="Genomic_DNA"/>
</dbReference>
<accession>A0A916TBP1</accession>
<dbReference type="Gene3D" id="2.120.10.30">
    <property type="entry name" value="TolB, C-terminal domain"/>
    <property type="match status" value="2"/>
</dbReference>
<dbReference type="PANTHER" id="PTHR46513">
    <property type="entry name" value="VITELLOGENIN RECEPTOR-LIKE PROTEIN-RELATED-RELATED"/>
    <property type="match status" value="1"/>
</dbReference>